<dbReference type="GO" id="GO:0005829">
    <property type="term" value="C:cytosol"/>
    <property type="evidence" value="ECO:0007669"/>
    <property type="project" value="TreeGrafter"/>
</dbReference>
<protein>
    <submittedName>
        <fullName evidence="3">Amidohydrolase</fullName>
    </submittedName>
</protein>
<dbReference type="GO" id="GO:0016787">
    <property type="term" value="F:hydrolase activity"/>
    <property type="evidence" value="ECO:0007669"/>
    <property type="project" value="UniProtKB-KW"/>
</dbReference>
<keyword evidence="1" id="KW-0456">Lyase</keyword>
<dbReference type="InterPro" id="IPR032465">
    <property type="entry name" value="ACMSD"/>
</dbReference>
<dbReference type="Pfam" id="PF04909">
    <property type="entry name" value="Amidohydro_2"/>
    <property type="match status" value="1"/>
</dbReference>
<gene>
    <name evidence="3" type="ORF">HB907_04230</name>
</gene>
<dbReference type="Gene3D" id="3.20.20.140">
    <property type="entry name" value="Metal-dependent hydrolases"/>
    <property type="match status" value="1"/>
</dbReference>
<dbReference type="EMBL" id="JAARRU010000001">
    <property type="protein sequence ID" value="MBC1564600.1"/>
    <property type="molecule type" value="Genomic_DNA"/>
</dbReference>
<organism evidence="3 4">
    <name type="scientific">Listeria booriae</name>
    <dbReference type="NCBI Taxonomy" id="1552123"/>
    <lineage>
        <taxon>Bacteria</taxon>
        <taxon>Bacillati</taxon>
        <taxon>Bacillota</taxon>
        <taxon>Bacilli</taxon>
        <taxon>Bacillales</taxon>
        <taxon>Listeriaceae</taxon>
        <taxon>Listeria</taxon>
    </lineage>
</organism>
<dbReference type="SUPFAM" id="SSF51556">
    <property type="entry name" value="Metallo-dependent hydrolases"/>
    <property type="match status" value="1"/>
</dbReference>
<comment type="caution">
    <text evidence="3">The sequence shown here is derived from an EMBL/GenBank/DDBJ whole genome shotgun (WGS) entry which is preliminary data.</text>
</comment>
<dbReference type="PANTHER" id="PTHR21240">
    <property type="entry name" value="2-AMINO-3-CARBOXYLMUCONATE-6-SEMIALDEHYDE DECARBOXYLASE"/>
    <property type="match status" value="1"/>
</dbReference>
<dbReference type="GO" id="GO:0016831">
    <property type="term" value="F:carboxy-lyase activity"/>
    <property type="evidence" value="ECO:0007669"/>
    <property type="project" value="InterPro"/>
</dbReference>
<evidence type="ECO:0000259" key="2">
    <source>
        <dbReference type="Pfam" id="PF04909"/>
    </source>
</evidence>
<dbReference type="InterPro" id="IPR006680">
    <property type="entry name" value="Amidohydro-rel"/>
</dbReference>
<sequence>MKIITIEEHYQSANVSKKMDEINATANPEQKQTNKAGLEMAKNFLSSTDDIEDVGERRIKFMDEAGIDMQVIAYGNGNPQTLTDAKAAIALCREANDELASMIRKNPTRFAGFASLPVADPMAAAAELERAVKVHGFKGAMLAGTFEGKFFDDPQFLPIFAKAEELNVPIYMHPSIIAKEISDYYFNSTEWSPMLTATFASAGYGWHMDVGIHVIRLILSGMFDKLPNLKIISGHWGEFVPYFLERMDETMLPSMTGLKRNISDYYRNHVYITPSGLFSVPQLQFAIAEMGADHVIYSGDYPYLIDTKSREFLETAPISDEDREKIAHLNVEKLLGLGEKIRFTAK</sequence>
<dbReference type="AlphaFoldDB" id="A0A841ZW85"/>
<feature type="domain" description="Amidohydrolase-related" evidence="2">
    <location>
        <begin position="57"/>
        <end position="337"/>
    </location>
</feature>
<dbReference type="GO" id="GO:0019748">
    <property type="term" value="P:secondary metabolic process"/>
    <property type="evidence" value="ECO:0007669"/>
    <property type="project" value="TreeGrafter"/>
</dbReference>
<name>A0A841ZW85_9LIST</name>
<keyword evidence="3" id="KW-0378">Hydrolase</keyword>
<evidence type="ECO:0000256" key="1">
    <source>
        <dbReference type="ARBA" id="ARBA00023239"/>
    </source>
</evidence>
<proteinExistence type="predicted"/>
<dbReference type="RefSeq" id="WP_185416566.1">
    <property type="nucleotide sequence ID" value="NZ_JAARRU010000001.1"/>
</dbReference>
<dbReference type="InterPro" id="IPR032466">
    <property type="entry name" value="Metal_Hydrolase"/>
</dbReference>
<dbReference type="Proteomes" id="UP000586951">
    <property type="component" value="Unassembled WGS sequence"/>
</dbReference>
<evidence type="ECO:0000313" key="4">
    <source>
        <dbReference type="Proteomes" id="UP000586951"/>
    </source>
</evidence>
<reference evidence="3 4" key="1">
    <citation type="submission" date="2020-03" db="EMBL/GenBank/DDBJ databases">
        <title>Soil Listeria distribution.</title>
        <authorList>
            <person name="Liao J."/>
            <person name="Wiedmann M."/>
        </authorList>
    </citation>
    <scope>NUCLEOTIDE SEQUENCE [LARGE SCALE GENOMIC DNA]</scope>
    <source>
        <strain evidence="3 4">FSL L7-1427</strain>
    </source>
</reference>
<dbReference type="PANTHER" id="PTHR21240:SF30">
    <property type="entry name" value="AMIDOHYDROLASE-RELATED DOMAIN-CONTAINING PROTEIN-RELATED"/>
    <property type="match status" value="1"/>
</dbReference>
<evidence type="ECO:0000313" key="3">
    <source>
        <dbReference type="EMBL" id="MBC1564600.1"/>
    </source>
</evidence>
<accession>A0A841ZW85</accession>